<dbReference type="PANTHER" id="PTHR11371">
    <property type="entry name" value="DEOXYRIBONUCLEASE"/>
    <property type="match status" value="1"/>
</dbReference>
<dbReference type="InterPro" id="IPR005135">
    <property type="entry name" value="Endo/exonuclease/phosphatase"/>
</dbReference>
<sequence>MKKIIITIAILFSFVIGEEIQITTWNIANFGETKLDNQEAMDKVLEVLSDDHVICLQEINQVVDVRGDSRNSAEILKDRLAQKTGLEWRLTLSDETGEGGKKERYAFLWRAGLGNLVNSEIVEFTHPDLQTERGYFVTDFNFRGEDIKIVSLHAKASGRVAERKLQWEEIANNLSNLPQETRIFVVGDLNMEHNRSFERNFSPLLDIGLKTSLDRGQLTTLRKNRIIDGSHLAKQVDYIFAKNVEIKNPKVEDFVLEFFQDQLGEIDIEKANQVSDHLPISLKIDIPNDFPPTFKMATWRVRRFSSSSRDENELFTIKSIVQKYDFIALQDVRDQEVIERLVEKLKLSRKEYDFEVKLPYAFLWNKEFITQQQAARFTSSGSFQRRPVFSSFKAGNFDFVVLTHHTTTRSLTATKEEIRQLPTVFREVQNQFPNEKDIILTGCFNRAPRFSEWEELLGTGDMFAAFRRPVDISTVGTNISDRDVVDNFFFDLNEVTEQEVELGVDKFDEQIFANDDRTASKEVSGNRPCFVEFSTKDND</sequence>
<dbReference type="GO" id="GO:0004536">
    <property type="term" value="F:DNA nuclease activity"/>
    <property type="evidence" value="ECO:0007669"/>
    <property type="project" value="InterPro"/>
</dbReference>
<dbReference type="KEGG" id="uam:UABAM_00475"/>
<dbReference type="GO" id="GO:0006308">
    <property type="term" value="P:DNA catabolic process"/>
    <property type="evidence" value="ECO:0007669"/>
    <property type="project" value="InterPro"/>
</dbReference>
<organism evidence="5 6">
    <name type="scientific">Uabimicrobium amorphum</name>
    <dbReference type="NCBI Taxonomy" id="2596890"/>
    <lineage>
        <taxon>Bacteria</taxon>
        <taxon>Pseudomonadati</taxon>
        <taxon>Planctomycetota</taxon>
        <taxon>Candidatus Uabimicrobiia</taxon>
        <taxon>Candidatus Uabimicrobiales</taxon>
        <taxon>Candidatus Uabimicrobiaceae</taxon>
        <taxon>Candidatus Uabimicrobium</taxon>
    </lineage>
</organism>
<evidence type="ECO:0000256" key="2">
    <source>
        <dbReference type="ARBA" id="ARBA00022722"/>
    </source>
</evidence>
<protein>
    <submittedName>
        <fullName evidence="5">Deoxyribonuclease</fullName>
    </submittedName>
</protein>
<dbReference type="Gene3D" id="3.60.10.10">
    <property type="entry name" value="Endonuclease/exonuclease/phosphatase"/>
    <property type="match status" value="2"/>
</dbReference>
<dbReference type="InterPro" id="IPR016202">
    <property type="entry name" value="DNase_I"/>
</dbReference>
<dbReference type="PANTHER" id="PTHR11371:SF31">
    <property type="entry name" value="EXTRACELLULAR NUCLEASE"/>
    <property type="match status" value="1"/>
</dbReference>
<evidence type="ECO:0000256" key="1">
    <source>
        <dbReference type="ARBA" id="ARBA00007359"/>
    </source>
</evidence>
<dbReference type="SMART" id="SM00476">
    <property type="entry name" value="DNaseIc"/>
    <property type="match status" value="1"/>
</dbReference>
<name>A0A5S9IIR4_UABAM</name>
<dbReference type="InterPro" id="IPR036691">
    <property type="entry name" value="Endo/exonu/phosph_ase_sf"/>
</dbReference>
<dbReference type="EMBL" id="AP019860">
    <property type="protein sequence ID" value="BBM82132.1"/>
    <property type="molecule type" value="Genomic_DNA"/>
</dbReference>
<dbReference type="PRINTS" id="PR00130">
    <property type="entry name" value="DNASEI"/>
</dbReference>
<dbReference type="Proteomes" id="UP000326354">
    <property type="component" value="Chromosome"/>
</dbReference>
<gene>
    <name evidence="5" type="ORF">UABAM_00475</name>
</gene>
<evidence type="ECO:0000313" key="6">
    <source>
        <dbReference type="Proteomes" id="UP000326354"/>
    </source>
</evidence>
<keyword evidence="2" id="KW-0540">Nuclease</keyword>
<dbReference type="RefSeq" id="WP_173013094.1">
    <property type="nucleotide sequence ID" value="NZ_AP019860.1"/>
</dbReference>
<reference evidence="5 6" key="1">
    <citation type="submission" date="2019-08" db="EMBL/GenBank/DDBJ databases">
        <title>Complete genome sequence of Candidatus Uab amorphum.</title>
        <authorList>
            <person name="Shiratori T."/>
            <person name="Suzuki S."/>
            <person name="Kakizawa Y."/>
            <person name="Ishida K."/>
        </authorList>
    </citation>
    <scope>NUCLEOTIDE SEQUENCE [LARGE SCALE GENOMIC DNA]</scope>
    <source>
        <strain evidence="5 6">SRT547</strain>
    </source>
</reference>
<dbReference type="SUPFAM" id="SSF56219">
    <property type="entry name" value="DNase I-like"/>
    <property type="match status" value="2"/>
</dbReference>
<keyword evidence="6" id="KW-1185">Reference proteome</keyword>
<dbReference type="AlphaFoldDB" id="A0A5S9IIR4"/>
<dbReference type="GO" id="GO:0016787">
    <property type="term" value="F:hydrolase activity"/>
    <property type="evidence" value="ECO:0007669"/>
    <property type="project" value="UniProtKB-KW"/>
</dbReference>
<comment type="similarity">
    <text evidence="1">Belongs to the DNase I family.</text>
</comment>
<evidence type="ECO:0000256" key="3">
    <source>
        <dbReference type="ARBA" id="ARBA00022801"/>
    </source>
</evidence>
<dbReference type="Pfam" id="PF03372">
    <property type="entry name" value="Exo_endo_phos"/>
    <property type="match status" value="1"/>
</dbReference>
<evidence type="ECO:0000259" key="4">
    <source>
        <dbReference type="Pfam" id="PF03372"/>
    </source>
</evidence>
<proteinExistence type="inferred from homology"/>
<evidence type="ECO:0000313" key="5">
    <source>
        <dbReference type="EMBL" id="BBM82132.1"/>
    </source>
</evidence>
<accession>A0A5S9IIR4</accession>
<keyword evidence="3" id="KW-0378">Hydrolase</keyword>
<feature type="domain" description="Endonuclease/exonuclease/phosphatase" evidence="4">
    <location>
        <begin position="24"/>
        <end position="277"/>
    </location>
</feature>